<organism evidence="2 3">
    <name type="scientific">Trichomalopsis sarcophagae</name>
    <dbReference type="NCBI Taxonomy" id="543379"/>
    <lineage>
        <taxon>Eukaryota</taxon>
        <taxon>Metazoa</taxon>
        <taxon>Ecdysozoa</taxon>
        <taxon>Arthropoda</taxon>
        <taxon>Hexapoda</taxon>
        <taxon>Insecta</taxon>
        <taxon>Pterygota</taxon>
        <taxon>Neoptera</taxon>
        <taxon>Endopterygota</taxon>
        <taxon>Hymenoptera</taxon>
        <taxon>Apocrita</taxon>
        <taxon>Proctotrupomorpha</taxon>
        <taxon>Chalcidoidea</taxon>
        <taxon>Pteromalidae</taxon>
        <taxon>Pteromalinae</taxon>
        <taxon>Trichomalopsis</taxon>
    </lineage>
</organism>
<proteinExistence type="predicted"/>
<dbReference type="Proteomes" id="UP000215335">
    <property type="component" value="Unassembled WGS sequence"/>
</dbReference>
<accession>A0A232EL51</accession>
<evidence type="ECO:0000313" key="2">
    <source>
        <dbReference type="EMBL" id="OXU19048.1"/>
    </source>
</evidence>
<dbReference type="EMBL" id="NNAY01003652">
    <property type="protein sequence ID" value="OXU19048.1"/>
    <property type="molecule type" value="Genomic_DNA"/>
</dbReference>
<sequence length="223" mass="24871">MLPAKKFTAVMEISAELLRRISRLMGQLITTRASEISPTLGEPIPLSVLLRSLEEAIRTTTELSLDQRAAILPALHAGREKPCIELELLPEEVKPLASSVTPPSPPEPTGEGEMAPPCPPPGTTPTPADRKNTATLQEKWAQFEANARACRRARQEAARKDKEAHRKVLAFAQWADIRKRAMLPLDFLDKVQKDVALQEHLDKVEAQEQKQEKKKEALKLEQL</sequence>
<comment type="caution">
    <text evidence="2">The sequence shown here is derived from an EMBL/GenBank/DDBJ whole genome shotgun (WGS) entry which is preliminary data.</text>
</comment>
<name>A0A232EL51_9HYME</name>
<protein>
    <submittedName>
        <fullName evidence="2">Uncharacterized protein</fullName>
    </submittedName>
</protein>
<gene>
    <name evidence="2" type="ORF">TSAR_014818</name>
</gene>
<keyword evidence="3" id="KW-1185">Reference proteome</keyword>
<reference evidence="2 3" key="1">
    <citation type="journal article" date="2017" name="Curr. Biol.">
        <title>The Evolution of Venom by Co-option of Single-Copy Genes.</title>
        <authorList>
            <person name="Martinson E.O."/>
            <person name="Mrinalini"/>
            <person name="Kelkar Y.D."/>
            <person name="Chang C.H."/>
            <person name="Werren J.H."/>
        </authorList>
    </citation>
    <scope>NUCLEOTIDE SEQUENCE [LARGE SCALE GENOMIC DNA]</scope>
    <source>
        <strain evidence="2 3">Alberta</strain>
        <tissue evidence="2">Whole body</tissue>
    </source>
</reference>
<evidence type="ECO:0000313" key="3">
    <source>
        <dbReference type="Proteomes" id="UP000215335"/>
    </source>
</evidence>
<feature type="region of interest" description="Disordered" evidence="1">
    <location>
        <begin position="95"/>
        <end position="129"/>
    </location>
</feature>
<evidence type="ECO:0000256" key="1">
    <source>
        <dbReference type="SAM" id="MobiDB-lite"/>
    </source>
</evidence>
<dbReference type="AlphaFoldDB" id="A0A232EL51"/>